<name>A0A9P7YV60_9HELO</name>
<accession>A0A9P7YV60</accession>
<keyword evidence="1" id="KW-0472">Membrane</keyword>
<dbReference type="EMBL" id="MU251356">
    <property type="protein sequence ID" value="KAG9239673.1"/>
    <property type="molecule type" value="Genomic_DNA"/>
</dbReference>
<evidence type="ECO:0000313" key="3">
    <source>
        <dbReference type="Proteomes" id="UP000824998"/>
    </source>
</evidence>
<comment type="caution">
    <text evidence="2">The sequence shown here is derived from an EMBL/GenBank/DDBJ whole genome shotgun (WGS) entry which is preliminary data.</text>
</comment>
<feature type="transmembrane region" description="Helical" evidence="1">
    <location>
        <begin position="99"/>
        <end position="117"/>
    </location>
</feature>
<reference evidence="2" key="1">
    <citation type="journal article" date="2021" name="IMA Fungus">
        <title>Genomic characterization of three marine fungi, including Emericellopsis atlantica sp. nov. with signatures of a generalist lifestyle and marine biomass degradation.</title>
        <authorList>
            <person name="Hagestad O.C."/>
            <person name="Hou L."/>
            <person name="Andersen J.H."/>
            <person name="Hansen E.H."/>
            <person name="Altermark B."/>
            <person name="Li C."/>
            <person name="Kuhnert E."/>
            <person name="Cox R.J."/>
            <person name="Crous P.W."/>
            <person name="Spatafora J.W."/>
            <person name="Lail K."/>
            <person name="Amirebrahimi M."/>
            <person name="Lipzen A."/>
            <person name="Pangilinan J."/>
            <person name="Andreopoulos W."/>
            <person name="Hayes R.D."/>
            <person name="Ng V."/>
            <person name="Grigoriev I.V."/>
            <person name="Jackson S.A."/>
            <person name="Sutton T.D.S."/>
            <person name="Dobson A.D.W."/>
            <person name="Rama T."/>
        </authorList>
    </citation>
    <scope>NUCLEOTIDE SEQUENCE</scope>
    <source>
        <strain evidence="2">TRa018bII</strain>
    </source>
</reference>
<organism evidence="2 3">
    <name type="scientific">Amylocarpus encephaloides</name>
    <dbReference type="NCBI Taxonomy" id="45428"/>
    <lineage>
        <taxon>Eukaryota</taxon>
        <taxon>Fungi</taxon>
        <taxon>Dikarya</taxon>
        <taxon>Ascomycota</taxon>
        <taxon>Pezizomycotina</taxon>
        <taxon>Leotiomycetes</taxon>
        <taxon>Helotiales</taxon>
        <taxon>Helotiales incertae sedis</taxon>
        <taxon>Amylocarpus</taxon>
    </lineage>
</organism>
<keyword evidence="1" id="KW-1133">Transmembrane helix</keyword>
<gene>
    <name evidence="2" type="ORF">BJ875DRAFT_159</name>
</gene>
<sequence>MIASTSLLPDSVRLAKGHRRLLPLTPARVLQRQRFFQRLQLPSKSDQHRGTPLLPRLEGYSANHCSDQVHVHCGPSSMLRVNRSWVTSIRMKTSPFRPSFLVVTSITLAFKLVASAYGSCQDCIITSPGKKNPTSNIIQSFLLAACSFSTMLLGSLFGQAIPGGPDDNVSDISPF</sequence>
<feature type="transmembrane region" description="Helical" evidence="1">
    <location>
        <begin position="137"/>
        <end position="157"/>
    </location>
</feature>
<keyword evidence="3" id="KW-1185">Reference proteome</keyword>
<proteinExistence type="predicted"/>
<evidence type="ECO:0000313" key="2">
    <source>
        <dbReference type="EMBL" id="KAG9239673.1"/>
    </source>
</evidence>
<dbReference type="Proteomes" id="UP000824998">
    <property type="component" value="Unassembled WGS sequence"/>
</dbReference>
<protein>
    <submittedName>
        <fullName evidence="2">Uncharacterized protein</fullName>
    </submittedName>
</protein>
<keyword evidence="1" id="KW-0812">Transmembrane</keyword>
<evidence type="ECO:0000256" key="1">
    <source>
        <dbReference type="SAM" id="Phobius"/>
    </source>
</evidence>
<dbReference type="AlphaFoldDB" id="A0A9P7YV60"/>